<dbReference type="Pfam" id="PF13649">
    <property type="entry name" value="Methyltransf_25"/>
    <property type="match status" value="1"/>
</dbReference>
<dbReference type="Proteomes" id="UP001304298">
    <property type="component" value="Unassembled WGS sequence"/>
</dbReference>
<evidence type="ECO:0000256" key="1">
    <source>
        <dbReference type="ARBA" id="ARBA00022603"/>
    </source>
</evidence>
<dbReference type="GO" id="GO:0032259">
    <property type="term" value="P:methylation"/>
    <property type="evidence" value="ECO:0007669"/>
    <property type="project" value="UniProtKB-KW"/>
</dbReference>
<reference evidence="5 6" key="1">
    <citation type="submission" date="2023-12" db="EMBL/GenBank/DDBJ databases">
        <title>Amycolatopsis sp. V23-08.</title>
        <authorList>
            <person name="Somphong A."/>
        </authorList>
    </citation>
    <scope>NUCLEOTIDE SEQUENCE [LARGE SCALE GENOMIC DNA]</scope>
    <source>
        <strain evidence="5 6">V23-08</strain>
    </source>
</reference>
<protein>
    <submittedName>
        <fullName evidence="5">Class I SAM-dependent methyltransferase</fullName>
        <ecNumber evidence="5">2.1.-.-</ecNumber>
    </submittedName>
</protein>
<feature type="region of interest" description="Disordered" evidence="3">
    <location>
        <begin position="165"/>
        <end position="195"/>
    </location>
</feature>
<gene>
    <name evidence="5" type="ORF">VA596_00200</name>
</gene>
<proteinExistence type="predicted"/>
<dbReference type="InterPro" id="IPR029063">
    <property type="entry name" value="SAM-dependent_MTases_sf"/>
</dbReference>
<sequence length="225" mass="24337">MTRTESAAEVFDALGKDYEAAFRTATAQREAITALIESLPPKAKVLDLGSGTGRPTAELLAAAGHDVTGYDVAPKMVEIARAQVPAARFELGDQRELTFEDGSWDAVTTFFSLLQLTRAEQEAVIGRVATWVKPGGLVLVATVPADVDGLDIVFMGHPVREQLRPRGTRRAAARGRARDRPRGAGGVRPGPPRCHPRAARLSHRAPAFVSQSWRQPLTGKITRRI</sequence>
<dbReference type="EC" id="2.1.-.-" evidence="5"/>
<dbReference type="EMBL" id="JAYFSI010000001">
    <property type="protein sequence ID" value="MEA5357937.1"/>
    <property type="molecule type" value="Genomic_DNA"/>
</dbReference>
<dbReference type="CDD" id="cd02440">
    <property type="entry name" value="AdoMet_MTases"/>
    <property type="match status" value="1"/>
</dbReference>
<dbReference type="PANTHER" id="PTHR43861">
    <property type="entry name" value="TRANS-ACONITATE 2-METHYLTRANSFERASE-RELATED"/>
    <property type="match status" value="1"/>
</dbReference>
<comment type="caution">
    <text evidence="5">The sequence shown here is derived from an EMBL/GenBank/DDBJ whole genome shotgun (WGS) entry which is preliminary data.</text>
</comment>
<keyword evidence="2 5" id="KW-0808">Transferase</keyword>
<evidence type="ECO:0000256" key="3">
    <source>
        <dbReference type="SAM" id="MobiDB-lite"/>
    </source>
</evidence>
<name>A0ABU5QVJ1_9PSEU</name>
<dbReference type="Gene3D" id="3.40.50.150">
    <property type="entry name" value="Vaccinia Virus protein VP39"/>
    <property type="match status" value="1"/>
</dbReference>
<evidence type="ECO:0000259" key="4">
    <source>
        <dbReference type="Pfam" id="PF13649"/>
    </source>
</evidence>
<dbReference type="PANTHER" id="PTHR43861:SF1">
    <property type="entry name" value="TRANS-ACONITATE 2-METHYLTRANSFERASE"/>
    <property type="match status" value="1"/>
</dbReference>
<accession>A0ABU5QVJ1</accession>
<dbReference type="GO" id="GO:0008168">
    <property type="term" value="F:methyltransferase activity"/>
    <property type="evidence" value="ECO:0007669"/>
    <property type="project" value="UniProtKB-KW"/>
</dbReference>
<dbReference type="RefSeq" id="WP_323322314.1">
    <property type="nucleotide sequence ID" value="NZ_JAYFSI010000001.1"/>
</dbReference>
<dbReference type="SUPFAM" id="SSF53335">
    <property type="entry name" value="S-adenosyl-L-methionine-dependent methyltransferases"/>
    <property type="match status" value="1"/>
</dbReference>
<keyword evidence="6" id="KW-1185">Reference proteome</keyword>
<evidence type="ECO:0000313" key="5">
    <source>
        <dbReference type="EMBL" id="MEA5357937.1"/>
    </source>
</evidence>
<feature type="compositionally biased region" description="Basic residues" evidence="3">
    <location>
        <begin position="166"/>
        <end position="175"/>
    </location>
</feature>
<keyword evidence="1 5" id="KW-0489">Methyltransferase</keyword>
<feature type="domain" description="Methyltransferase" evidence="4">
    <location>
        <begin position="45"/>
        <end position="136"/>
    </location>
</feature>
<organism evidence="5 6">
    <name type="scientific">Amycolatopsis heterodermiae</name>
    <dbReference type="NCBI Taxonomy" id="3110235"/>
    <lineage>
        <taxon>Bacteria</taxon>
        <taxon>Bacillati</taxon>
        <taxon>Actinomycetota</taxon>
        <taxon>Actinomycetes</taxon>
        <taxon>Pseudonocardiales</taxon>
        <taxon>Pseudonocardiaceae</taxon>
        <taxon>Amycolatopsis</taxon>
    </lineage>
</organism>
<evidence type="ECO:0000256" key="2">
    <source>
        <dbReference type="ARBA" id="ARBA00022679"/>
    </source>
</evidence>
<evidence type="ECO:0000313" key="6">
    <source>
        <dbReference type="Proteomes" id="UP001304298"/>
    </source>
</evidence>
<dbReference type="InterPro" id="IPR041698">
    <property type="entry name" value="Methyltransf_25"/>
</dbReference>